<evidence type="ECO:0000313" key="6">
    <source>
        <dbReference type="Proteomes" id="UP000299102"/>
    </source>
</evidence>
<dbReference type="Proteomes" id="UP000299102">
    <property type="component" value="Unassembled WGS sequence"/>
</dbReference>
<keyword evidence="2" id="KW-0732">Signal</keyword>
<dbReference type="EMBL" id="BGZK01001515">
    <property type="protein sequence ID" value="GBP81518.1"/>
    <property type="molecule type" value="Genomic_DNA"/>
</dbReference>
<dbReference type="PROSITE" id="PS00233">
    <property type="entry name" value="CHIT_BIND_RR_1"/>
    <property type="match status" value="1"/>
</dbReference>
<evidence type="ECO:0000256" key="1">
    <source>
        <dbReference type="ARBA" id="ARBA00022460"/>
    </source>
</evidence>
<reference evidence="5 6" key="1">
    <citation type="journal article" date="2019" name="Commun. Biol.">
        <title>The bagworm genome reveals a unique fibroin gene that provides high tensile strength.</title>
        <authorList>
            <person name="Kono N."/>
            <person name="Nakamura H."/>
            <person name="Ohtoshi R."/>
            <person name="Tomita M."/>
            <person name="Numata K."/>
            <person name="Arakawa K."/>
        </authorList>
    </citation>
    <scope>NUCLEOTIDE SEQUENCE [LARGE SCALE GENOMIC DNA]</scope>
</reference>
<feature type="compositionally biased region" description="Polar residues" evidence="4">
    <location>
        <begin position="420"/>
        <end position="442"/>
    </location>
</feature>
<sequence length="651" mass="72353">MHVTDSGCTRTALDGFVSKYTTVKKWPRRRRARSRPPLEFTRVIGYDAIVDERTFDPSQSRRLPPLMDICSLRKVTNALPVSWKRIVYLKEGDRIEGRGKGKLLKPTSKFKLVQRLVKTKAAFLQGLRVLMFIKQIRSLRARATTRTNGYVTCCARAGRRVSLSIKASDTRDTLSALRTSNSLYKTRDSLPVSNTSDAPSNASRMCSKILILTTLAGICAREIRREEVPHFRTSGKAVSMQTFIRHDIPLSYEYNSIHEYTTPHPKADNNGYRSQEGSTKNILYPVLNNDYRTSEPNPLYTKIDVYGARFSPNNTPRTEEPIYTDAFAEPDMQRPQPSTNKPTIRYPSTHGTINANEHESQKLLNGHTQTLVLVNPFKAIGTVRPHQKLFYYAVVPKETEKYDIKQSPTVNYREDYPKNSDATANYKSRSQDKSNSVPFIGTPTPNYYNRPITLKSPSRDASYSQKIISQVLVLLVAVSACRAGLLPVAQYSPAAAVSSSSIVRHDQPAGKLAVAAPLAYHAAPAPLAYHAAPAPITYHAAPAPVLKYAAPVAKVIAHQEEIAYPKYEYSYSVADGHSGDNKSQQEVRDGDAVKGSYSFHEADGSVRTVEYTADDHNGFNAVVHRSAPTAAPVVVKAAPLLAAPAYSYYKH</sequence>
<gene>
    <name evidence="5" type="ORF">EVAR_63034_1</name>
</gene>
<dbReference type="GO" id="GO:0031012">
    <property type="term" value="C:extracellular matrix"/>
    <property type="evidence" value="ECO:0007669"/>
    <property type="project" value="TreeGrafter"/>
</dbReference>
<dbReference type="OrthoDB" id="6515429at2759"/>
<keyword evidence="1 3" id="KW-0193">Cuticle</keyword>
<feature type="region of interest" description="Disordered" evidence="4">
    <location>
        <begin position="330"/>
        <end position="350"/>
    </location>
</feature>
<dbReference type="PROSITE" id="PS51155">
    <property type="entry name" value="CHIT_BIND_RR_2"/>
    <property type="match status" value="1"/>
</dbReference>
<name>A0A4C1YZL2_EUMVA</name>
<proteinExistence type="predicted"/>
<dbReference type="InterPro" id="IPR000618">
    <property type="entry name" value="Insect_cuticle"/>
</dbReference>
<feature type="region of interest" description="Disordered" evidence="4">
    <location>
        <begin position="406"/>
        <end position="442"/>
    </location>
</feature>
<organism evidence="5 6">
    <name type="scientific">Eumeta variegata</name>
    <name type="common">Bagworm moth</name>
    <name type="synonym">Eumeta japonica</name>
    <dbReference type="NCBI Taxonomy" id="151549"/>
    <lineage>
        <taxon>Eukaryota</taxon>
        <taxon>Metazoa</taxon>
        <taxon>Ecdysozoa</taxon>
        <taxon>Arthropoda</taxon>
        <taxon>Hexapoda</taxon>
        <taxon>Insecta</taxon>
        <taxon>Pterygota</taxon>
        <taxon>Neoptera</taxon>
        <taxon>Endopterygota</taxon>
        <taxon>Lepidoptera</taxon>
        <taxon>Glossata</taxon>
        <taxon>Ditrysia</taxon>
        <taxon>Tineoidea</taxon>
        <taxon>Psychidae</taxon>
        <taxon>Oiketicinae</taxon>
        <taxon>Eumeta</taxon>
    </lineage>
</organism>
<dbReference type="InterPro" id="IPR051217">
    <property type="entry name" value="Insect_Cuticle_Struc_Prot"/>
</dbReference>
<dbReference type="GO" id="GO:0005615">
    <property type="term" value="C:extracellular space"/>
    <property type="evidence" value="ECO:0007669"/>
    <property type="project" value="TreeGrafter"/>
</dbReference>
<evidence type="ECO:0000256" key="3">
    <source>
        <dbReference type="PROSITE-ProRule" id="PRU00497"/>
    </source>
</evidence>
<dbReference type="Pfam" id="PF00379">
    <property type="entry name" value="Chitin_bind_4"/>
    <property type="match status" value="1"/>
</dbReference>
<accession>A0A4C1YZL2</accession>
<dbReference type="STRING" id="151549.A0A4C1YZL2"/>
<dbReference type="PANTHER" id="PTHR12236">
    <property type="entry name" value="STRUCTURAL CONTITUENT OF CUTICLE"/>
    <property type="match status" value="1"/>
</dbReference>
<dbReference type="PRINTS" id="PR00947">
    <property type="entry name" value="CUTICLE"/>
</dbReference>
<dbReference type="GO" id="GO:0042302">
    <property type="term" value="F:structural constituent of cuticle"/>
    <property type="evidence" value="ECO:0007669"/>
    <property type="project" value="UniProtKB-UniRule"/>
</dbReference>
<dbReference type="AlphaFoldDB" id="A0A4C1YZL2"/>
<evidence type="ECO:0000256" key="4">
    <source>
        <dbReference type="SAM" id="MobiDB-lite"/>
    </source>
</evidence>
<dbReference type="PANTHER" id="PTHR12236:SF95">
    <property type="entry name" value="CUTICULAR PROTEIN 76BD, ISOFORM C-RELATED"/>
    <property type="match status" value="1"/>
</dbReference>
<evidence type="ECO:0000256" key="2">
    <source>
        <dbReference type="ARBA" id="ARBA00022729"/>
    </source>
</evidence>
<evidence type="ECO:0000313" key="5">
    <source>
        <dbReference type="EMBL" id="GBP81518.1"/>
    </source>
</evidence>
<keyword evidence="6" id="KW-1185">Reference proteome</keyword>
<comment type="caution">
    <text evidence="5">The sequence shown here is derived from an EMBL/GenBank/DDBJ whole genome shotgun (WGS) entry which is preliminary data.</text>
</comment>
<protein>
    <submittedName>
        <fullName evidence="5">Cuticle protein 8</fullName>
    </submittedName>
</protein>
<dbReference type="InterPro" id="IPR031311">
    <property type="entry name" value="CHIT_BIND_RR_consensus"/>
</dbReference>